<sequence>MKKILNRVTITGADDSTEVKCLIELSEAYPFVEWGILMSDSGMGSKPRFPSAEWLMGLVGKQEKLNLSSHVCGKWVRGICAGDWSMIKDPRLVDVWPVFRRIQLNFSPYIKKIDTSTFMESMRRLRPVNVTQMIFQLGNLNNHLLDIAQRNGVDAAPLFDKSGGAGVLPGQWPKVERNRVYCGYAGGLSPDNIEEELKKIAFVCQDGPIWIDVETHVRSDDDRRFDLGKVEAFLKATKPWVAD</sequence>
<dbReference type="GO" id="GO:0004640">
    <property type="term" value="F:phosphoribosylanthranilate isomerase activity"/>
    <property type="evidence" value="ECO:0007669"/>
    <property type="project" value="UniProtKB-EC"/>
</dbReference>
<dbReference type="InterPro" id="IPR011060">
    <property type="entry name" value="RibuloseP-bd_barrel"/>
</dbReference>
<keyword evidence="3" id="KW-0028">Amino-acid biosynthesis</keyword>
<dbReference type="InterPro" id="IPR001240">
    <property type="entry name" value="PRAI_dom"/>
</dbReference>
<proteinExistence type="predicted"/>
<keyword evidence="6" id="KW-0413">Isomerase</keyword>
<evidence type="ECO:0000256" key="4">
    <source>
        <dbReference type="ARBA" id="ARBA00022822"/>
    </source>
</evidence>
<keyword evidence="5" id="KW-0057">Aromatic amino acid biosynthesis</keyword>
<organism evidence="8">
    <name type="scientific">marine sediment metagenome</name>
    <dbReference type="NCBI Taxonomy" id="412755"/>
    <lineage>
        <taxon>unclassified sequences</taxon>
        <taxon>metagenomes</taxon>
        <taxon>ecological metagenomes</taxon>
    </lineage>
</organism>
<keyword evidence="4" id="KW-0822">Tryptophan biosynthesis</keyword>
<evidence type="ECO:0000256" key="5">
    <source>
        <dbReference type="ARBA" id="ARBA00023141"/>
    </source>
</evidence>
<dbReference type="AlphaFoldDB" id="A0A0F9XWB1"/>
<evidence type="ECO:0000256" key="3">
    <source>
        <dbReference type="ARBA" id="ARBA00022605"/>
    </source>
</evidence>
<dbReference type="EMBL" id="LAZR01000062">
    <property type="protein sequence ID" value="KKN96663.1"/>
    <property type="molecule type" value="Genomic_DNA"/>
</dbReference>
<evidence type="ECO:0000256" key="6">
    <source>
        <dbReference type="ARBA" id="ARBA00023235"/>
    </source>
</evidence>
<evidence type="ECO:0000256" key="1">
    <source>
        <dbReference type="ARBA" id="ARBA00004664"/>
    </source>
</evidence>
<evidence type="ECO:0000313" key="8">
    <source>
        <dbReference type="EMBL" id="KKN96663.1"/>
    </source>
</evidence>
<protein>
    <recommendedName>
        <fullName evidence="2">phosphoribosylanthranilate isomerase</fullName>
        <ecNumber evidence="2">5.3.1.24</ecNumber>
    </recommendedName>
</protein>
<evidence type="ECO:0000259" key="7">
    <source>
        <dbReference type="Pfam" id="PF00697"/>
    </source>
</evidence>
<dbReference type="SUPFAM" id="SSF51366">
    <property type="entry name" value="Ribulose-phoshate binding barrel"/>
    <property type="match status" value="1"/>
</dbReference>
<reference evidence="8" key="1">
    <citation type="journal article" date="2015" name="Nature">
        <title>Complex archaea that bridge the gap between prokaryotes and eukaryotes.</title>
        <authorList>
            <person name="Spang A."/>
            <person name="Saw J.H."/>
            <person name="Jorgensen S.L."/>
            <person name="Zaremba-Niedzwiedzka K."/>
            <person name="Martijn J."/>
            <person name="Lind A.E."/>
            <person name="van Eijk R."/>
            <person name="Schleper C."/>
            <person name="Guy L."/>
            <person name="Ettema T.J."/>
        </authorList>
    </citation>
    <scope>NUCLEOTIDE SEQUENCE</scope>
</reference>
<comment type="caution">
    <text evidence="8">The sequence shown here is derived from an EMBL/GenBank/DDBJ whole genome shotgun (WGS) entry which is preliminary data.</text>
</comment>
<gene>
    <name evidence="8" type="ORF">LCGC14_0163070</name>
</gene>
<comment type="pathway">
    <text evidence="1">Amino-acid biosynthesis; L-tryptophan biosynthesis; L-tryptophan from chorismate: step 3/5.</text>
</comment>
<name>A0A0F9XWB1_9ZZZZ</name>
<dbReference type="EC" id="5.3.1.24" evidence="2"/>
<evidence type="ECO:0000256" key="2">
    <source>
        <dbReference type="ARBA" id="ARBA00012572"/>
    </source>
</evidence>
<dbReference type="Pfam" id="PF00697">
    <property type="entry name" value="PRAI"/>
    <property type="match status" value="1"/>
</dbReference>
<feature type="domain" description="N-(5'phosphoribosyl) anthranilate isomerase (PRAI)" evidence="7">
    <location>
        <begin position="140"/>
        <end position="234"/>
    </location>
</feature>
<dbReference type="InterPro" id="IPR013785">
    <property type="entry name" value="Aldolase_TIM"/>
</dbReference>
<accession>A0A0F9XWB1</accession>
<dbReference type="UniPathway" id="UPA00035">
    <property type="reaction ID" value="UER00042"/>
</dbReference>
<dbReference type="GO" id="GO:0000162">
    <property type="term" value="P:L-tryptophan biosynthetic process"/>
    <property type="evidence" value="ECO:0007669"/>
    <property type="project" value="UniProtKB-UniPathway"/>
</dbReference>
<dbReference type="Gene3D" id="3.20.20.70">
    <property type="entry name" value="Aldolase class I"/>
    <property type="match status" value="1"/>
</dbReference>